<dbReference type="Pfam" id="PF05971">
    <property type="entry name" value="Methyltransf_10"/>
    <property type="match status" value="1"/>
</dbReference>
<dbReference type="Proteomes" id="UP000504638">
    <property type="component" value="Unplaced"/>
</dbReference>
<evidence type="ECO:0000313" key="5">
    <source>
        <dbReference type="RefSeq" id="XP_033533224.1"/>
    </source>
</evidence>
<dbReference type="GO" id="GO:0070475">
    <property type="term" value="P:rRNA base methylation"/>
    <property type="evidence" value="ECO:0007669"/>
    <property type="project" value="TreeGrafter"/>
</dbReference>
<gene>
    <name evidence="3 5" type="ORF">P152DRAFT_483036</name>
</gene>
<keyword evidence="2" id="KW-0808">Transferase</keyword>
<evidence type="ECO:0000313" key="4">
    <source>
        <dbReference type="Proteomes" id="UP000504638"/>
    </source>
</evidence>
<dbReference type="OrthoDB" id="514248at2759"/>
<evidence type="ECO:0000256" key="2">
    <source>
        <dbReference type="ARBA" id="ARBA00022679"/>
    </source>
</evidence>
<dbReference type="PANTHER" id="PTHR13393">
    <property type="entry name" value="SAM-DEPENDENT METHYLTRANSFERASE"/>
    <property type="match status" value="1"/>
</dbReference>
<dbReference type="AlphaFoldDB" id="A0A6G1G0M8"/>
<evidence type="ECO:0000313" key="3">
    <source>
        <dbReference type="EMBL" id="KAF1811593.1"/>
    </source>
</evidence>
<dbReference type="RefSeq" id="XP_033533224.1">
    <property type="nucleotide sequence ID" value="XM_033681923.1"/>
</dbReference>
<keyword evidence="4" id="KW-1185">Reference proteome</keyword>
<protein>
    <submittedName>
        <fullName evidence="3 5">DUF890 domain protein</fullName>
    </submittedName>
</protein>
<reference evidence="5" key="3">
    <citation type="submission" date="2025-04" db="UniProtKB">
        <authorList>
            <consortium name="RefSeq"/>
        </authorList>
    </citation>
    <scope>IDENTIFICATION</scope>
    <source>
        <strain evidence="5">CBS 781.70</strain>
    </source>
</reference>
<dbReference type="InterPro" id="IPR029063">
    <property type="entry name" value="SAM-dependent_MTases_sf"/>
</dbReference>
<sequence length="411" mass="46040">MEDIEFAALAKDDPDFAKVLKENNKIDFWDPLAVQQLTKSVLRRDFKLEINLPGDRLCPPVPNRFAYIKWLQKLIDSTGDSYRDAYEESREVIGIDIGVGASCIYPLLGCASRPNWRFGGTEIDARNLEFAQKNVRTNGLESRIRILPAKEGQPLISLAQLGTDHADFVMCNPPFFTSLEDMDATYETKTKPPSAVCTGAAVEMITDGGDLGFALQIFALSQSLKTKIQWYSCLLGKLQSAKDLVARLKESEITNFAAHCLQTGGRTKRWLVAWSYDDLRPEDSIARGDGLSKELLPPSTSAQILVRDMPASNLGDAVNQIFADLPLRWIWKASNLKGLALATENVWSRSYRRKMKFQGDSTSKSDEDRPVALAVLVLVHSNQVTVRWMRGEDHVLYESFCGMLRRSLLAK</sequence>
<dbReference type="GO" id="GO:0008168">
    <property type="term" value="F:methyltransferase activity"/>
    <property type="evidence" value="ECO:0007669"/>
    <property type="project" value="UniProtKB-KW"/>
</dbReference>
<name>A0A6G1G0M8_9PEZI</name>
<dbReference type="InterPro" id="IPR010286">
    <property type="entry name" value="METTL16/RlmF"/>
</dbReference>
<dbReference type="CDD" id="cd02440">
    <property type="entry name" value="AdoMet_MTases"/>
    <property type="match status" value="1"/>
</dbReference>
<proteinExistence type="predicted"/>
<dbReference type="Gene3D" id="3.40.50.150">
    <property type="entry name" value="Vaccinia Virus protein VP39"/>
    <property type="match status" value="1"/>
</dbReference>
<dbReference type="SUPFAM" id="SSF53335">
    <property type="entry name" value="S-adenosyl-L-methionine-dependent methyltransferases"/>
    <property type="match status" value="1"/>
</dbReference>
<dbReference type="EMBL" id="ML975161">
    <property type="protein sequence ID" value="KAF1811593.1"/>
    <property type="molecule type" value="Genomic_DNA"/>
</dbReference>
<reference evidence="3 5" key="1">
    <citation type="submission" date="2020-01" db="EMBL/GenBank/DDBJ databases">
        <authorList>
            <consortium name="DOE Joint Genome Institute"/>
            <person name="Haridas S."/>
            <person name="Albert R."/>
            <person name="Binder M."/>
            <person name="Bloem J."/>
            <person name="Labutti K."/>
            <person name="Salamov A."/>
            <person name="Andreopoulos B."/>
            <person name="Baker S.E."/>
            <person name="Barry K."/>
            <person name="Bills G."/>
            <person name="Bluhm B.H."/>
            <person name="Cannon C."/>
            <person name="Castanera R."/>
            <person name="Culley D.E."/>
            <person name="Daum C."/>
            <person name="Ezra D."/>
            <person name="Gonzalez J.B."/>
            <person name="Henrissat B."/>
            <person name="Kuo A."/>
            <person name="Liang C."/>
            <person name="Lipzen A."/>
            <person name="Lutzoni F."/>
            <person name="Magnuson J."/>
            <person name="Mondo S."/>
            <person name="Nolan M."/>
            <person name="Ohm R."/>
            <person name="Pangilinan J."/>
            <person name="Park H.-J."/>
            <person name="Ramirez L."/>
            <person name="Alfaro M."/>
            <person name="Sun H."/>
            <person name="Tritt A."/>
            <person name="Yoshinaga Y."/>
            <person name="Zwiers L.-H."/>
            <person name="Turgeon B.G."/>
            <person name="Goodwin S.B."/>
            <person name="Spatafora J.W."/>
            <person name="Crous P.W."/>
            <person name="Grigoriev I.V."/>
        </authorList>
    </citation>
    <scope>NUCLEOTIDE SEQUENCE</scope>
    <source>
        <strain evidence="3 5">CBS 781.70</strain>
    </source>
</reference>
<dbReference type="GO" id="GO:0005634">
    <property type="term" value="C:nucleus"/>
    <property type="evidence" value="ECO:0007669"/>
    <property type="project" value="TreeGrafter"/>
</dbReference>
<organism evidence="3">
    <name type="scientific">Eremomyces bilateralis CBS 781.70</name>
    <dbReference type="NCBI Taxonomy" id="1392243"/>
    <lineage>
        <taxon>Eukaryota</taxon>
        <taxon>Fungi</taxon>
        <taxon>Dikarya</taxon>
        <taxon>Ascomycota</taxon>
        <taxon>Pezizomycotina</taxon>
        <taxon>Dothideomycetes</taxon>
        <taxon>Dothideomycetes incertae sedis</taxon>
        <taxon>Eremomycetales</taxon>
        <taxon>Eremomycetaceae</taxon>
        <taxon>Eremomyces</taxon>
    </lineage>
</organism>
<dbReference type="GeneID" id="54422493"/>
<keyword evidence="1" id="KW-0489">Methyltransferase</keyword>
<reference evidence="5" key="2">
    <citation type="submission" date="2020-04" db="EMBL/GenBank/DDBJ databases">
        <authorList>
            <consortium name="NCBI Genome Project"/>
        </authorList>
    </citation>
    <scope>NUCLEOTIDE SEQUENCE</scope>
    <source>
        <strain evidence="5">CBS 781.70</strain>
    </source>
</reference>
<evidence type="ECO:0000256" key="1">
    <source>
        <dbReference type="ARBA" id="ARBA00022603"/>
    </source>
</evidence>
<accession>A0A6G1G0M8</accession>
<dbReference type="PANTHER" id="PTHR13393:SF0">
    <property type="entry name" value="RNA N6-ADENOSINE-METHYLTRANSFERASE METTL16"/>
    <property type="match status" value="1"/>
</dbReference>